<keyword evidence="2 4" id="KW-0012">Acyltransferase</keyword>
<dbReference type="InterPro" id="IPR000182">
    <property type="entry name" value="GNAT_dom"/>
</dbReference>
<dbReference type="SUPFAM" id="SSF55729">
    <property type="entry name" value="Acyl-CoA N-acyltransferases (Nat)"/>
    <property type="match status" value="1"/>
</dbReference>
<dbReference type="CDD" id="cd04301">
    <property type="entry name" value="NAT_SF"/>
    <property type="match status" value="1"/>
</dbReference>
<evidence type="ECO:0000256" key="1">
    <source>
        <dbReference type="ARBA" id="ARBA00022679"/>
    </source>
</evidence>
<comment type="caution">
    <text evidence="4">The sequence shown here is derived from an EMBL/GenBank/DDBJ whole genome shotgun (WGS) entry which is preliminary data.</text>
</comment>
<dbReference type="InterPro" id="IPR050680">
    <property type="entry name" value="YpeA/RimI_acetyltransf"/>
</dbReference>
<dbReference type="Pfam" id="PF00583">
    <property type="entry name" value="Acetyltransf_1"/>
    <property type="match status" value="1"/>
</dbReference>
<gene>
    <name evidence="4" type="ORF">RCC75_17405</name>
</gene>
<organism evidence="4 5">
    <name type="scientific">Thiothrix subterranea</name>
    <dbReference type="NCBI Taxonomy" id="2735563"/>
    <lineage>
        <taxon>Bacteria</taxon>
        <taxon>Pseudomonadati</taxon>
        <taxon>Pseudomonadota</taxon>
        <taxon>Gammaproteobacteria</taxon>
        <taxon>Thiotrichales</taxon>
        <taxon>Thiotrichaceae</taxon>
        <taxon>Thiothrix</taxon>
    </lineage>
</organism>
<dbReference type="RefSeq" id="WP_308136060.1">
    <property type="nucleotide sequence ID" value="NZ_CP133197.1"/>
</dbReference>
<reference evidence="4 5" key="1">
    <citation type="submission" date="2023-08" db="EMBL/GenBank/DDBJ databases">
        <title>New molecular markers tilS and rpoB for phylogenetic and monitoring studies of the genus Thiothrix biodiversity.</title>
        <authorList>
            <person name="Ravin N.V."/>
            <person name="Smolyakov D."/>
            <person name="Markov N.D."/>
            <person name="Beletsky A.V."/>
            <person name="Mardanov A.V."/>
            <person name="Rudenko T.S."/>
            <person name="Grabovich M.Y."/>
        </authorList>
    </citation>
    <scope>NUCLEOTIDE SEQUENCE [LARGE SCALE GENOMIC DNA]</scope>
    <source>
        <strain evidence="4 5">H33</strain>
    </source>
</reference>
<evidence type="ECO:0000259" key="3">
    <source>
        <dbReference type="PROSITE" id="PS51186"/>
    </source>
</evidence>
<protein>
    <submittedName>
        <fullName evidence="4">GNAT family N-acetyltransferase</fullName>
        <ecNumber evidence="4">2.3.1.-</ecNumber>
    </submittedName>
</protein>
<sequence length="142" mass="16379">MIKITPHVDYEFALQLARSNMAAYYQQHGIVWEEPYFAKFWQESENFGIYQEGQCVGFARLRNEQEVCHLADLQVSTAFQGKGLGAYALGYVLQLAKIRRKARMRLVVFADNPAQSLYQRFGFQVVERAGSLWKMECALAEQ</sequence>
<feature type="domain" description="N-acetyltransferase" evidence="3">
    <location>
        <begin position="1"/>
        <end position="140"/>
    </location>
</feature>
<evidence type="ECO:0000313" key="4">
    <source>
        <dbReference type="EMBL" id="MDQ5770316.1"/>
    </source>
</evidence>
<dbReference type="EMBL" id="JAVFKN010000029">
    <property type="protein sequence ID" value="MDQ5770316.1"/>
    <property type="molecule type" value="Genomic_DNA"/>
</dbReference>
<keyword evidence="5" id="KW-1185">Reference proteome</keyword>
<dbReference type="GO" id="GO:0016746">
    <property type="term" value="F:acyltransferase activity"/>
    <property type="evidence" value="ECO:0007669"/>
    <property type="project" value="UniProtKB-KW"/>
</dbReference>
<dbReference type="PANTHER" id="PTHR43420">
    <property type="entry name" value="ACETYLTRANSFERASE"/>
    <property type="match status" value="1"/>
</dbReference>
<evidence type="ECO:0000256" key="2">
    <source>
        <dbReference type="ARBA" id="ARBA00023315"/>
    </source>
</evidence>
<dbReference type="Gene3D" id="3.40.630.30">
    <property type="match status" value="1"/>
</dbReference>
<dbReference type="Proteomes" id="UP001223336">
    <property type="component" value="Unassembled WGS sequence"/>
</dbReference>
<keyword evidence="1 4" id="KW-0808">Transferase</keyword>
<name>A0ABU0YDL6_9GAMM</name>
<proteinExistence type="predicted"/>
<accession>A0ABU0YDL6</accession>
<dbReference type="EC" id="2.3.1.-" evidence="4"/>
<dbReference type="InterPro" id="IPR016181">
    <property type="entry name" value="Acyl_CoA_acyltransferase"/>
</dbReference>
<evidence type="ECO:0000313" key="5">
    <source>
        <dbReference type="Proteomes" id="UP001223336"/>
    </source>
</evidence>
<dbReference type="PROSITE" id="PS51186">
    <property type="entry name" value="GNAT"/>
    <property type="match status" value="1"/>
</dbReference>